<dbReference type="GO" id="GO:0009636">
    <property type="term" value="P:response to toxic substance"/>
    <property type="evidence" value="ECO:0007669"/>
    <property type="project" value="TreeGrafter"/>
</dbReference>
<name>A0A1E5XP75_9HYPH</name>
<dbReference type="Proteomes" id="UP000095463">
    <property type="component" value="Unassembled WGS sequence"/>
</dbReference>
<sequence length="215" mass="22497">MSPLFTPIRIALLVALVAVFVAGLALVPSGTMLPVHWGPSGEADGFLPREWALLVPFLMVAVVWVIFLAITRFGKPSDIAAGRHSYGVVVTAITGLALVMEAATVLIGIGVPVNMVQVIGFALGGLLVVLGNVLPKSQPNSFAGLRLPTTLKDTANWQATHRLTGLLCIVSGLVLVAAAALVPTPALIWWLLGCVFAPILVGVAYSLRYASKARS</sequence>
<feature type="transmembrane region" description="Helical" evidence="1">
    <location>
        <begin position="12"/>
        <end position="31"/>
    </location>
</feature>
<dbReference type="AlphaFoldDB" id="A0A1E5XP75"/>
<gene>
    <name evidence="3" type="ORF">VW23_021630</name>
</gene>
<dbReference type="PANTHER" id="PTHR37810">
    <property type="entry name" value="IMMUNITY PROTEIN SDPI"/>
    <property type="match status" value="1"/>
</dbReference>
<accession>A0A1E5XP75</accession>
<feature type="domain" description="DUF1648" evidence="2">
    <location>
        <begin position="18"/>
        <end position="60"/>
    </location>
</feature>
<feature type="transmembrane region" description="Helical" evidence="1">
    <location>
        <begin position="115"/>
        <end position="134"/>
    </location>
</feature>
<comment type="caution">
    <text evidence="3">The sequence shown here is derived from an EMBL/GenBank/DDBJ whole genome shotgun (WGS) entry which is preliminary data.</text>
</comment>
<keyword evidence="1" id="KW-1133">Transmembrane helix</keyword>
<dbReference type="PANTHER" id="PTHR37810:SF5">
    <property type="entry name" value="IMMUNITY PROTEIN SDPI"/>
    <property type="match status" value="1"/>
</dbReference>
<reference evidence="3 4" key="1">
    <citation type="journal article" date="2015" name="Genome Announc.">
        <title>Genome Assemblies of Three Soil-Associated Devosia species: D. insulae, D. limi, and D. soli.</title>
        <authorList>
            <person name="Hassan Y.I."/>
            <person name="Lepp D."/>
            <person name="Zhou T."/>
        </authorList>
    </citation>
    <scope>NUCLEOTIDE SEQUENCE [LARGE SCALE GENOMIC DNA]</scope>
    <source>
        <strain evidence="3 4">DS-56</strain>
    </source>
</reference>
<feature type="transmembrane region" description="Helical" evidence="1">
    <location>
        <begin position="86"/>
        <end position="109"/>
    </location>
</feature>
<feature type="transmembrane region" description="Helical" evidence="1">
    <location>
        <begin position="163"/>
        <end position="182"/>
    </location>
</feature>
<keyword evidence="1" id="KW-0472">Membrane</keyword>
<dbReference type="InterPro" id="IPR025962">
    <property type="entry name" value="SdpI/YhfL"/>
</dbReference>
<organism evidence="3 4">
    <name type="scientific">Devosia insulae DS-56</name>
    <dbReference type="NCBI Taxonomy" id="1116389"/>
    <lineage>
        <taxon>Bacteria</taxon>
        <taxon>Pseudomonadati</taxon>
        <taxon>Pseudomonadota</taxon>
        <taxon>Alphaproteobacteria</taxon>
        <taxon>Hyphomicrobiales</taxon>
        <taxon>Devosiaceae</taxon>
        <taxon>Devosia</taxon>
    </lineage>
</organism>
<dbReference type="PIRSF" id="PIRSF038959">
    <property type="entry name" value="SdpI"/>
    <property type="match status" value="1"/>
</dbReference>
<keyword evidence="4" id="KW-1185">Reference proteome</keyword>
<evidence type="ECO:0000313" key="3">
    <source>
        <dbReference type="EMBL" id="OEO30371.1"/>
    </source>
</evidence>
<protein>
    <recommendedName>
        <fullName evidence="2">DUF1648 domain-containing protein</fullName>
    </recommendedName>
</protein>
<dbReference type="RefSeq" id="WP_069910407.1">
    <property type="nucleotide sequence ID" value="NZ_LAJE02000213.1"/>
</dbReference>
<dbReference type="InterPro" id="IPR026272">
    <property type="entry name" value="SdpI"/>
</dbReference>
<dbReference type="Pfam" id="PF07853">
    <property type="entry name" value="DUF1648"/>
    <property type="match status" value="1"/>
</dbReference>
<keyword evidence="1" id="KW-0812">Transmembrane</keyword>
<evidence type="ECO:0000313" key="4">
    <source>
        <dbReference type="Proteomes" id="UP000095463"/>
    </source>
</evidence>
<proteinExistence type="predicted"/>
<evidence type="ECO:0000259" key="2">
    <source>
        <dbReference type="Pfam" id="PF07853"/>
    </source>
</evidence>
<dbReference type="EMBL" id="LAJE02000213">
    <property type="protein sequence ID" value="OEO30371.1"/>
    <property type="molecule type" value="Genomic_DNA"/>
</dbReference>
<feature type="transmembrane region" description="Helical" evidence="1">
    <location>
        <begin position="188"/>
        <end position="207"/>
    </location>
</feature>
<dbReference type="InterPro" id="IPR012867">
    <property type="entry name" value="DUF1648"/>
</dbReference>
<dbReference type="OrthoDB" id="9808690at2"/>
<dbReference type="Pfam" id="PF13630">
    <property type="entry name" value="SdpI"/>
    <property type="match status" value="1"/>
</dbReference>
<feature type="transmembrane region" description="Helical" evidence="1">
    <location>
        <begin position="51"/>
        <end position="74"/>
    </location>
</feature>
<evidence type="ECO:0000256" key="1">
    <source>
        <dbReference type="SAM" id="Phobius"/>
    </source>
</evidence>